<protein>
    <submittedName>
        <fullName evidence="2">Uncharacterized protein</fullName>
    </submittedName>
</protein>
<sequence length="144" mass="16114">MILICLVATGVAKTAGSILKVFSGPVFVISFLSIAYLIISREEELHELFCNSEPFFVGGRPQQNQNFACGLSLFLYVSAAELIGIILFVVCFILEFLGLRFVLIGPYCLAISFLPVARESFPLRLIHIPFEHARRYWTSHNDAV</sequence>
<feature type="transmembrane region" description="Helical" evidence="1">
    <location>
        <begin position="22"/>
        <end position="39"/>
    </location>
</feature>
<keyword evidence="1" id="KW-1133">Transmembrane helix</keyword>
<organism evidence="2 3">
    <name type="scientific">Lithocarpus litseifolius</name>
    <dbReference type="NCBI Taxonomy" id="425828"/>
    <lineage>
        <taxon>Eukaryota</taxon>
        <taxon>Viridiplantae</taxon>
        <taxon>Streptophyta</taxon>
        <taxon>Embryophyta</taxon>
        <taxon>Tracheophyta</taxon>
        <taxon>Spermatophyta</taxon>
        <taxon>Magnoliopsida</taxon>
        <taxon>eudicotyledons</taxon>
        <taxon>Gunneridae</taxon>
        <taxon>Pentapetalae</taxon>
        <taxon>rosids</taxon>
        <taxon>fabids</taxon>
        <taxon>Fagales</taxon>
        <taxon>Fagaceae</taxon>
        <taxon>Lithocarpus</taxon>
    </lineage>
</organism>
<dbReference type="EMBL" id="JAZDWU010000011">
    <property type="protein sequence ID" value="KAK9987363.1"/>
    <property type="molecule type" value="Genomic_DNA"/>
</dbReference>
<evidence type="ECO:0000313" key="2">
    <source>
        <dbReference type="EMBL" id="KAK9987363.1"/>
    </source>
</evidence>
<gene>
    <name evidence="2" type="ORF">SO802_032314</name>
</gene>
<dbReference type="AlphaFoldDB" id="A0AAW2BPT4"/>
<comment type="caution">
    <text evidence="2">The sequence shown here is derived from an EMBL/GenBank/DDBJ whole genome shotgun (WGS) entry which is preliminary data.</text>
</comment>
<proteinExistence type="predicted"/>
<reference evidence="2 3" key="1">
    <citation type="submission" date="2024-01" db="EMBL/GenBank/DDBJ databases">
        <title>A telomere-to-telomere, gap-free genome of sweet tea (Lithocarpus litseifolius).</title>
        <authorList>
            <person name="Zhou J."/>
        </authorList>
    </citation>
    <scope>NUCLEOTIDE SEQUENCE [LARGE SCALE GENOMIC DNA]</scope>
    <source>
        <strain evidence="2">Zhou-2022a</strain>
        <tissue evidence="2">Leaf</tissue>
    </source>
</reference>
<evidence type="ECO:0000256" key="1">
    <source>
        <dbReference type="SAM" id="Phobius"/>
    </source>
</evidence>
<dbReference type="Proteomes" id="UP001459277">
    <property type="component" value="Unassembled WGS sequence"/>
</dbReference>
<name>A0AAW2BPT4_9ROSI</name>
<accession>A0AAW2BPT4</accession>
<keyword evidence="3" id="KW-1185">Reference proteome</keyword>
<keyword evidence="1" id="KW-0812">Transmembrane</keyword>
<evidence type="ECO:0000313" key="3">
    <source>
        <dbReference type="Proteomes" id="UP001459277"/>
    </source>
</evidence>
<keyword evidence="1" id="KW-0472">Membrane</keyword>